<feature type="domain" description="Carbohydrate kinase PfkB" evidence="1">
    <location>
        <begin position="2"/>
        <end position="44"/>
    </location>
</feature>
<protein>
    <recommendedName>
        <fullName evidence="1">Carbohydrate kinase PfkB domain-containing protein</fullName>
    </recommendedName>
</protein>
<dbReference type="AlphaFoldDB" id="A0A0G1VS60"/>
<evidence type="ECO:0000259" key="1">
    <source>
        <dbReference type="Pfam" id="PF00294"/>
    </source>
</evidence>
<dbReference type="SUPFAM" id="SSF53613">
    <property type="entry name" value="Ribokinase-like"/>
    <property type="match status" value="1"/>
</dbReference>
<dbReference type="InterPro" id="IPR011611">
    <property type="entry name" value="PfkB_dom"/>
</dbReference>
<reference evidence="2 3" key="1">
    <citation type="journal article" date="2015" name="Nature">
        <title>rRNA introns, odd ribosomes, and small enigmatic genomes across a large radiation of phyla.</title>
        <authorList>
            <person name="Brown C.T."/>
            <person name="Hug L.A."/>
            <person name="Thomas B.C."/>
            <person name="Sharon I."/>
            <person name="Castelle C.J."/>
            <person name="Singh A."/>
            <person name="Wilkins M.J."/>
            <person name="Williams K.H."/>
            <person name="Banfield J.F."/>
        </authorList>
    </citation>
    <scope>NUCLEOTIDE SEQUENCE [LARGE SCALE GENOMIC DNA]</scope>
</reference>
<evidence type="ECO:0000313" key="3">
    <source>
        <dbReference type="Proteomes" id="UP000033965"/>
    </source>
</evidence>
<organism evidence="2 3">
    <name type="scientific">Candidatus Kaiserbacteria bacterium GW2011_GWA2_49_19</name>
    <dbReference type="NCBI Taxonomy" id="1618669"/>
    <lineage>
        <taxon>Bacteria</taxon>
        <taxon>Candidatus Kaiseribacteriota</taxon>
    </lineage>
</organism>
<dbReference type="EMBL" id="LCPZ01000003">
    <property type="protein sequence ID" value="KKW09353.1"/>
    <property type="molecule type" value="Genomic_DNA"/>
</dbReference>
<dbReference type="Proteomes" id="UP000033965">
    <property type="component" value="Unassembled WGS sequence"/>
</dbReference>
<sequence length="68" mass="7210">KTGAGDAFSSGFITARFFGHDIAHALKWGIANSSGVVQNHGSQAGLCGQKELEEMMLKYKKIKPASVS</sequence>
<dbReference type="Gene3D" id="3.40.1190.20">
    <property type="match status" value="1"/>
</dbReference>
<name>A0A0G1VS60_9BACT</name>
<proteinExistence type="predicted"/>
<dbReference type="InterPro" id="IPR029056">
    <property type="entry name" value="Ribokinase-like"/>
</dbReference>
<accession>A0A0G1VS60</accession>
<feature type="non-terminal residue" evidence="2">
    <location>
        <position position="1"/>
    </location>
</feature>
<gene>
    <name evidence="2" type="ORF">UY44_C0003G0026</name>
</gene>
<comment type="caution">
    <text evidence="2">The sequence shown here is derived from an EMBL/GenBank/DDBJ whole genome shotgun (WGS) entry which is preliminary data.</text>
</comment>
<dbReference type="Pfam" id="PF00294">
    <property type="entry name" value="PfkB"/>
    <property type="match status" value="1"/>
</dbReference>
<evidence type="ECO:0000313" key="2">
    <source>
        <dbReference type="EMBL" id="KKW09353.1"/>
    </source>
</evidence>